<dbReference type="InterPro" id="IPR036770">
    <property type="entry name" value="Ankyrin_rpt-contain_sf"/>
</dbReference>
<dbReference type="OrthoDB" id="3552069at2759"/>
<proteinExistence type="predicted"/>
<protein>
    <submittedName>
        <fullName evidence="2">Uncharacterized protein</fullName>
    </submittedName>
</protein>
<evidence type="ECO:0000313" key="3">
    <source>
        <dbReference type="Proteomes" id="UP000887226"/>
    </source>
</evidence>
<dbReference type="InterPro" id="IPR002110">
    <property type="entry name" value="Ankyrin_rpt"/>
</dbReference>
<keyword evidence="3" id="KW-1185">Reference proteome</keyword>
<gene>
    <name evidence="2" type="ORF">BJ878DRAFT_326318</name>
</gene>
<organism evidence="2 3">
    <name type="scientific">Calycina marina</name>
    <dbReference type="NCBI Taxonomy" id="1763456"/>
    <lineage>
        <taxon>Eukaryota</taxon>
        <taxon>Fungi</taxon>
        <taxon>Dikarya</taxon>
        <taxon>Ascomycota</taxon>
        <taxon>Pezizomycotina</taxon>
        <taxon>Leotiomycetes</taxon>
        <taxon>Helotiales</taxon>
        <taxon>Pezizellaceae</taxon>
        <taxon>Calycina</taxon>
    </lineage>
</organism>
<evidence type="ECO:0000256" key="1">
    <source>
        <dbReference type="PROSITE-ProRule" id="PRU00023"/>
    </source>
</evidence>
<reference evidence="2" key="1">
    <citation type="journal article" date="2021" name="IMA Fungus">
        <title>Genomic characterization of three marine fungi, including Emericellopsis atlantica sp. nov. with signatures of a generalist lifestyle and marine biomass degradation.</title>
        <authorList>
            <person name="Hagestad O.C."/>
            <person name="Hou L."/>
            <person name="Andersen J.H."/>
            <person name="Hansen E.H."/>
            <person name="Altermark B."/>
            <person name="Li C."/>
            <person name="Kuhnert E."/>
            <person name="Cox R.J."/>
            <person name="Crous P.W."/>
            <person name="Spatafora J.W."/>
            <person name="Lail K."/>
            <person name="Amirebrahimi M."/>
            <person name="Lipzen A."/>
            <person name="Pangilinan J."/>
            <person name="Andreopoulos W."/>
            <person name="Hayes R.D."/>
            <person name="Ng V."/>
            <person name="Grigoriev I.V."/>
            <person name="Jackson S.A."/>
            <person name="Sutton T.D.S."/>
            <person name="Dobson A.D.W."/>
            <person name="Rama T."/>
        </authorList>
    </citation>
    <scope>NUCLEOTIDE SEQUENCE</scope>
    <source>
        <strain evidence="2">TRa3180A</strain>
    </source>
</reference>
<dbReference type="Gene3D" id="1.25.40.20">
    <property type="entry name" value="Ankyrin repeat-containing domain"/>
    <property type="match status" value="1"/>
</dbReference>
<name>A0A9P8CJ91_9HELO</name>
<dbReference type="PROSITE" id="PS50297">
    <property type="entry name" value="ANK_REP_REGION"/>
    <property type="match status" value="1"/>
</dbReference>
<dbReference type="AlphaFoldDB" id="A0A9P8CJ91"/>
<dbReference type="SUPFAM" id="SSF48403">
    <property type="entry name" value="Ankyrin repeat"/>
    <property type="match status" value="1"/>
</dbReference>
<sequence length="109" mass="11919">MISWDLFSVTNHVIMILATETLGLAQRSAGELCQTMVEKSADVNGMRMGGATALYKAVERNDRTMIELLLNYEANLDKKSWAIESALSFALGKVDMVSSTVMEKGKGVD</sequence>
<keyword evidence="1" id="KW-0040">ANK repeat</keyword>
<feature type="repeat" description="ANK" evidence="1">
    <location>
        <begin position="49"/>
        <end position="81"/>
    </location>
</feature>
<accession>A0A9P8CJ91</accession>
<dbReference type="Proteomes" id="UP000887226">
    <property type="component" value="Unassembled WGS sequence"/>
</dbReference>
<comment type="caution">
    <text evidence="2">The sequence shown here is derived from an EMBL/GenBank/DDBJ whole genome shotgun (WGS) entry which is preliminary data.</text>
</comment>
<dbReference type="PROSITE" id="PS50088">
    <property type="entry name" value="ANK_REPEAT"/>
    <property type="match status" value="1"/>
</dbReference>
<evidence type="ECO:0000313" key="2">
    <source>
        <dbReference type="EMBL" id="KAG9248655.1"/>
    </source>
</evidence>
<dbReference type="EMBL" id="MU253745">
    <property type="protein sequence ID" value="KAG9248655.1"/>
    <property type="molecule type" value="Genomic_DNA"/>
</dbReference>